<evidence type="ECO:0000256" key="2">
    <source>
        <dbReference type="ARBA" id="ARBA00022670"/>
    </source>
</evidence>
<evidence type="ECO:0000313" key="12">
    <source>
        <dbReference type="Proteomes" id="UP001200430"/>
    </source>
</evidence>
<keyword evidence="5 9" id="KW-0862">Zinc</keyword>
<dbReference type="EMBL" id="JAKGUD010000007">
    <property type="protein sequence ID" value="MCF4142708.1"/>
    <property type="molecule type" value="Genomic_DNA"/>
</dbReference>
<keyword evidence="2 9" id="KW-0645">Protease</keyword>
<feature type="site" description="Transition state stabilizer" evidence="9">
    <location>
        <position position="73"/>
    </location>
</feature>
<organism evidence="11 12">
    <name type="scientific">Dethiosulfovibrio marinus</name>
    <dbReference type="NCBI Taxonomy" id="133532"/>
    <lineage>
        <taxon>Bacteria</taxon>
        <taxon>Thermotogati</taxon>
        <taxon>Synergistota</taxon>
        <taxon>Synergistia</taxon>
        <taxon>Synergistales</taxon>
        <taxon>Dethiosulfovibrionaceae</taxon>
        <taxon>Dethiosulfovibrio</taxon>
    </lineage>
</organism>
<dbReference type="Pfam" id="PF01427">
    <property type="entry name" value="Peptidase_M15"/>
    <property type="match status" value="1"/>
</dbReference>
<dbReference type="SUPFAM" id="SSF55166">
    <property type="entry name" value="Hedgehog/DD-peptidase"/>
    <property type="match status" value="1"/>
</dbReference>
<dbReference type="PANTHER" id="PTHR43126">
    <property type="entry name" value="D-ALANYL-D-ALANINE DIPEPTIDASE"/>
    <property type="match status" value="1"/>
</dbReference>
<keyword evidence="4 9" id="KW-0378">Hydrolase</keyword>
<evidence type="ECO:0000256" key="10">
    <source>
        <dbReference type="PIRNR" id="PIRNR026671"/>
    </source>
</evidence>
<feature type="active site" description="Proton donor/acceptor" evidence="9">
    <location>
        <position position="197"/>
    </location>
</feature>
<comment type="cofactor">
    <cofactor evidence="9">
        <name>Zn(2+)</name>
        <dbReference type="ChEBI" id="CHEBI:29105"/>
    </cofactor>
    <text evidence="9">Binds 1 zinc ion per subunit.</text>
</comment>
<keyword evidence="12" id="KW-1185">Reference proteome</keyword>
<protein>
    <recommendedName>
        <fullName evidence="9 10">D-alanyl-D-alanine dipeptidase</fullName>
        <shortName evidence="9 10">D-Ala-D-Ala dipeptidase</shortName>
        <ecNumber evidence="9 10">3.4.13.22</ecNumber>
    </recommendedName>
</protein>
<dbReference type="EC" id="3.4.13.22" evidence="9 10"/>
<comment type="function">
    <text evidence="9 10">Catalyzes hydrolysis of the D-alanyl-D-alanine dipeptide.</text>
</comment>
<gene>
    <name evidence="11" type="ORF">L2W38_07755</name>
</gene>
<dbReference type="RefSeq" id="WP_236099431.1">
    <property type="nucleotide sequence ID" value="NZ_JAKGUD010000007.1"/>
</dbReference>
<reference evidence="11 12" key="1">
    <citation type="submission" date="2022-01" db="EMBL/GenBank/DDBJ databases">
        <title>Dethiosulfovibrio faecalis sp. nov., a novel proteolytic, non-sulfur-reducing bacterium isolated from a marine aquaculture solid waste bioreactor.</title>
        <authorList>
            <person name="Grabowski S."/>
            <person name="Apolinario E."/>
            <person name="Schneider N."/>
            <person name="Marshall C.W."/>
            <person name="Sowers K.R."/>
        </authorList>
    </citation>
    <scope>NUCLEOTIDE SEQUENCE [LARGE SCALE GENOMIC DNA]</scope>
    <source>
        <strain evidence="11 12">DSM 12537</strain>
    </source>
</reference>
<feature type="binding site" evidence="9">
    <location>
        <position position="122"/>
    </location>
    <ligand>
        <name>Zn(2+)</name>
        <dbReference type="ChEBI" id="CHEBI:29105"/>
        <note>catalytic</note>
    </ligand>
</feature>
<evidence type="ECO:0000256" key="4">
    <source>
        <dbReference type="ARBA" id="ARBA00022801"/>
    </source>
</evidence>
<evidence type="ECO:0000313" key="11">
    <source>
        <dbReference type="EMBL" id="MCF4142708.1"/>
    </source>
</evidence>
<evidence type="ECO:0000256" key="1">
    <source>
        <dbReference type="ARBA" id="ARBA00001362"/>
    </source>
</evidence>
<evidence type="ECO:0000256" key="3">
    <source>
        <dbReference type="ARBA" id="ARBA00022723"/>
    </source>
</evidence>
<proteinExistence type="inferred from homology"/>
<comment type="caution">
    <text evidence="11">The sequence shown here is derived from an EMBL/GenBank/DDBJ whole genome shotgun (WGS) entry which is preliminary data.</text>
</comment>
<dbReference type="InterPro" id="IPR009045">
    <property type="entry name" value="Zn_M74/Hedgehog-like"/>
</dbReference>
<feature type="binding site" evidence="9">
    <location>
        <position position="129"/>
    </location>
    <ligand>
        <name>Zn(2+)</name>
        <dbReference type="ChEBI" id="CHEBI:29105"/>
        <note>catalytic</note>
    </ligand>
</feature>
<evidence type="ECO:0000256" key="9">
    <source>
        <dbReference type="HAMAP-Rule" id="MF_01924"/>
    </source>
</evidence>
<dbReference type="Gene3D" id="3.30.1380.10">
    <property type="match status" value="1"/>
</dbReference>
<keyword evidence="6 9" id="KW-0224">Dipeptidase</keyword>
<accession>A0ABS9END4</accession>
<evidence type="ECO:0000256" key="7">
    <source>
        <dbReference type="ARBA" id="ARBA00023049"/>
    </source>
</evidence>
<comment type="catalytic activity">
    <reaction evidence="1 9 10">
        <text>D-alanyl-D-alanine + H2O = 2 D-alanine</text>
        <dbReference type="Rhea" id="RHEA:20661"/>
        <dbReference type="ChEBI" id="CHEBI:15377"/>
        <dbReference type="ChEBI" id="CHEBI:57416"/>
        <dbReference type="ChEBI" id="CHEBI:57822"/>
        <dbReference type="EC" id="3.4.13.22"/>
    </reaction>
</comment>
<evidence type="ECO:0000256" key="8">
    <source>
        <dbReference type="ARBA" id="ARBA00023316"/>
    </source>
</evidence>
<keyword evidence="8 10" id="KW-0961">Cell wall biogenesis/degradation</keyword>
<feature type="binding site" evidence="9">
    <location>
        <position position="200"/>
    </location>
    <ligand>
        <name>Zn(2+)</name>
        <dbReference type="ChEBI" id="CHEBI:29105"/>
        <note>catalytic</note>
    </ligand>
</feature>
<evidence type="ECO:0000256" key="5">
    <source>
        <dbReference type="ARBA" id="ARBA00022833"/>
    </source>
</evidence>
<sequence>MTKKTPLLVESGEPLVSASLYPEKILSRPQYFIQGLKESIPESFLRVGVYERLVRAADRLPKGWKFVLLDCWRAPELQRELFDTIKDEIFRDHPELSPDEVDQRARIFVAYPSTEPDLVSGHCTGGSVDLTLADEKGRAVPMGSGFDETSERSYTDHYDRTLESKDALSQEEEDIRNNRRLLLNLMESEGFSNYPNEWWHFDYGNRNWAIRTGQEKCIYGFVRPNMRWRS</sequence>
<name>A0ABS9END4_9BACT</name>
<dbReference type="InterPro" id="IPR000755">
    <property type="entry name" value="A_A_dipeptidase"/>
</dbReference>
<dbReference type="CDD" id="cd14843">
    <property type="entry name" value="D-Ala-D-Ala_dipeptidase_like"/>
    <property type="match status" value="1"/>
</dbReference>
<dbReference type="PIRSF" id="PIRSF026671">
    <property type="entry name" value="AA_dipeptidase"/>
    <property type="match status" value="1"/>
</dbReference>
<dbReference type="HAMAP" id="MF_01924">
    <property type="entry name" value="A_A_dipeptidase"/>
    <property type="match status" value="1"/>
</dbReference>
<dbReference type="Proteomes" id="UP001200430">
    <property type="component" value="Unassembled WGS sequence"/>
</dbReference>
<keyword evidence="7 9" id="KW-0482">Metalloprotease</keyword>
<keyword evidence="3 9" id="KW-0479">Metal-binding</keyword>
<evidence type="ECO:0000256" key="6">
    <source>
        <dbReference type="ARBA" id="ARBA00022997"/>
    </source>
</evidence>
<comment type="similarity">
    <text evidence="9 10">Belongs to the peptidase M15D family.</text>
</comment>